<dbReference type="Pfam" id="PF05383">
    <property type="entry name" value="La"/>
    <property type="match status" value="1"/>
</dbReference>
<feature type="compositionally biased region" description="Polar residues" evidence="3">
    <location>
        <begin position="99"/>
        <end position="116"/>
    </location>
</feature>
<feature type="region of interest" description="Disordered" evidence="3">
    <location>
        <begin position="1"/>
        <end position="605"/>
    </location>
</feature>
<feature type="domain" description="HTH La-type RNA-binding" evidence="4">
    <location>
        <begin position="699"/>
        <end position="790"/>
    </location>
</feature>
<feature type="compositionally biased region" description="Basic and acidic residues" evidence="3">
    <location>
        <begin position="320"/>
        <end position="339"/>
    </location>
</feature>
<comment type="caution">
    <text evidence="5">The sequence shown here is derived from an EMBL/GenBank/DDBJ whole genome shotgun (WGS) entry which is preliminary data.</text>
</comment>
<feature type="compositionally biased region" description="Basic and acidic residues" evidence="3">
    <location>
        <begin position="61"/>
        <end position="82"/>
    </location>
</feature>
<dbReference type="Proteomes" id="UP001337655">
    <property type="component" value="Unassembled WGS sequence"/>
</dbReference>
<dbReference type="RefSeq" id="XP_064657867.1">
    <property type="nucleotide sequence ID" value="XM_064804066.1"/>
</dbReference>
<evidence type="ECO:0000256" key="1">
    <source>
        <dbReference type="ARBA" id="ARBA00022884"/>
    </source>
</evidence>
<dbReference type="InterPro" id="IPR036390">
    <property type="entry name" value="WH_DNA-bd_sf"/>
</dbReference>
<evidence type="ECO:0000313" key="6">
    <source>
        <dbReference type="Proteomes" id="UP001337655"/>
    </source>
</evidence>
<dbReference type="PROSITE" id="PS50961">
    <property type="entry name" value="HTH_LA"/>
    <property type="match status" value="1"/>
</dbReference>
<reference evidence="5 6" key="1">
    <citation type="submission" date="2023-08" db="EMBL/GenBank/DDBJ databases">
        <title>Black Yeasts Isolated from many extreme environments.</title>
        <authorList>
            <person name="Coleine C."/>
            <person name="Stajich J.E."/>
            <person name="Selbmann L."/>
        </authorList>
    </citation>
    <scope>NUCLEOTIDE SEQUENCE [LARGE SCALE GENOMIC DNA]</scope>
    <source>
        <strain evidence="5 6">CCFEE 5935</strain>
    </source>
</reference>
<protein>
    <recommendedName>
        <fullName evidence="4">HTH La-type RNA-binding domain-containing protein</fullName>
    </recommendedName>
</protein>
<dbReference type="GeneID" id="89928165"/>
<dbReference type="SUPFAM" id="SSF46785">
    <property type="entry name" value="Winged helix' DNA-binding domain"/>
    <property type="match status" value="1"/>
</dbReference>
<dbReference type="InterPro" id="IPR006607">
    <property type="entry name" value="DM15"/>
</dbReference>
<keyword evidence="1 2" id="KW-0694">RNA-binding</keyword>
<feature type="compositionally biased region" description="Low complexity" evidence="3">
    <location>
        <begin position="152"/>
        <end position="162"/>
    </location>
</feature>
<keyword evidence="6" id="KW-1185">Reference proteome</keyword>
<feature type="compositionally biased region" description="Basic and acidic residues" evidence="3">
    <location>
        <begin position="163"/>
        <end position="173"/>
    </location>
</feature>
<feature type="compositionally biased region" description="Polar residues" evidence="3">
    <location>
        <begin position="356"/>
        <end position="370"/>
    </location>
</feature>
<feature type="region of interest" description="Disordered" evidence="3">
    <location>
        <begin position="617"/>
        <end position="650"/>
    </location>
</feature>
<evidence type="ECO:0000256" key="3">
    <source>
        <dbReference type="SAM" id="MobiDB-lite"/>
    </source>
</evidence>
<dbReference type="InterPro" id="IPR006630">
    <property type="entry name" value="La_HTH"/>
</dbReference>
<dbReference type="EMBL" id="JAVRRT010000010">
    <property type="protein sequence ID" value="KAK5168257.1"/>
    <property type="molecule type" value="Genomic_DNA"/>
</dbReference>
<sequence>MAATTFSSPGGFSYAQAAKGRAAATASQTPSSKVTSGTATPATGTFSELTPGSNWADDVESGVKEKKSEPQPTQPEERKSSPIKDPAVEQAKSEDKVQQDASAVSSPDITASSSTTAKEDDSPAPHASSSDSTWETKSQASEPAWIAERTQRQSQHQQQQSEESMKHEKKGKDTPSSTPAKPVALQEAAPPTVNPWLKPWAAKPATPSSSPATASLKENQKPTTDAAAKPSRSAYAPVQAPSSSVEEPAKFSGAQVKRGGEARASNSRQGSKPVVHDIRTDSASNGAAKGAPNGRPSPVKASPAPPSVSDGVSWPTPDTAGKERKESVAKSSTEKREDDATPVSKRKKPEYEPLNFTPTFRYETTGTSDPQGRKPGPSRGDRPRGGGVRGGRGGPRGGMNGSERQASRPDSTLTNAQPASTGVTQDDSSARDREAMPPPPRPSSSDATQERKKQNMSERINTRKQNAMSTKQNGEVPAEPASATQTPNGTFSKPFTTTPRSMSPNKVDVSGKDEDVPKPIPRRTSTGTKTEEMPNGTYKGNRGPPPIRMVPTEGRKEHRAFGDSRDGAFSGPRGTPAKRSGRGRGGGREVPNGHPGASPYAGAHSSDVAGQFQYGMLQSPTSYHPSRGGHQYSHPYANRGPYRGNNTRSHSIPMEQYYNQPRYGGAYPDPQQAANLQAFFPGMFDNNGYPASPVPYPLYGDPDPVRSAIAGQLEYYFSLENLIKDTYLRRHMDSQGFVLLEFVASFPRMKQAISNIDHLRAVAKDSKLVILRAGEDGKERIRKKKGWEDFVMPMDQRDESAKTNGPEHLKEVDVPPMVNTSIPPQFRGPASAGLPYAHQRGDRRSYDSNHHHSPYNGYMYGEGMHPGHTNGVEAQSRNLAAPAGQQSDIGRVESNGAEYDAFPDDRVQALFVCFRSGGRRPGVYSAASRTFSNGSIDSRSALPDIDTAINSKSKPLTNGDSQTNGAEDANSLSRHMSPGKMTPGGDRAQGTAENENMFWVKDQDYPIDTLPQGLQPYPYTQLYSEAMHERHNANPDVCPPSLSNLYDFWSHFLIRNFNTSMYMQFKQFAEEDGLNRADFEGLRNLVKFYSQSLSSQNPIRDRVAKDYVDLVKKEPANLHGAAFKSLRSAWRNGALNLKNRKKLSNVLDDSLKEQLDKLDS</sequence>
<feature type="compositionally biased region" description="Basic and acidic residues" evidence="3">
    <location>
        <begin position="553"/>
        <end position="566"/>
    </location>
</feature>
<feature type="compositionally biased region" description="Low complexity" evidence="3">
    <location>
        <begin position="15"/>
        <end position="26"/>
    </location>
</feature>
<dbReference type="CDD" id="cd07323">
    <property type="entry name" value="LAM"/>
    <property type="match status" value="1"/>
</dbReference>
<organism evidence="5 6">
    <name type="scientific">Saxophila tyrrhenica</name>
    <dbReference type="NCBI Taxonomy" id="1690608"/>
    <lineage>
        <taxon>Eukaryota</taxon>
        <taxon>Fungi</taxon>
        <taxon>Dikarya</taxon>
        <taxon>Ascomycota</taxon>
        <taxon>Pezizomycotina</taxon>
        <taxon>Dothideomycetes</taxon>
        <taxon>Dothideomycetidae</taxon>
        <taxon>Mycosphaerellales</taxon>
        <taxon>Extremaceae</taxon>
        <taxon>Saxophila</taxon>
    </lineage>
</organism>
<feature type="compositionally biased region" description="Gly residues" evidence="3">
    <location>
        <begin position="385"/>
        <end position="400"/>
    </location>
</feature>
<dbReference type="Gene3D" id="1.10.10.10">
    <property type="entry name" value="Winged helix-like DNA-binding domain superfamily/Winged helix DNA-binding domain"/>
    <property type="match status" value="1"/>
</dbReference>
<name>A0AAV9P604_9PEZI</name>
<feature type="compositionally biased region" description="Polar residues" evidence="3">
    <location>
        <begin position="482"/>
        <end position="504"/>
    </location>
</feature>
<dbReference type="GO" id="GO:0000339">
    <property type="term" value="F:RNA cap binding"/>
    <property type="evidence" value="ECO:0007669"/>
    <property type="project" value="InterPro"/>
</dbReference>
<accession>A0AAV9P604</accession>
<feature type="compositionally biased region" description="Polar residues" evidence="3">
    <location>
        <begin position="402"/>
        <end position="427"/>
    </location>
</feature>
<feature type="compositionally biased region" description="Polar residues" evidence="3">
    <location>
        <begin position="1"/>
        <end position="10"/>
    </location>
</feature>
<proteinExistence type="predicted"/>
<feature type="compositionally biased region" description="Polar residues" evidence="3">
    <location>
        <begin position="457"/>
        <end position="473"/>
    </location>
</feature>
<feature type="compositionally biased region" description="Polar residues" evidence="3">
    <location>
        <begin position="27"/>
        <end position="53"/>
    </location>
</feature>
<dbReference type="InterPro" id="IPR036388">
    <property type="entry name" value="WH-like_DNA-bd_sf"/>
</dbReference>
<dbReference type="SMART" id="SM00715">
    <property type="entry name" value="LA"/>
    <property type="match status" value="1"/>
</dbReference>
<feature type="region of interest" description="Disordered" evidence="3">
    <location>
        <begin position="949"/>
        <end position="990"/>
    </location>
</feature>
<dbReference type="AlphaFoldDB" id="A0AAV9P604"/>
<evidence type="ECO:0000259" key="4">
    <source>
        <dbReference type="PROSITE" id="PS50961"/>
    </source>
</evidence>
<gene>
    <name evidence="5" type="ORF">LTR77_006826</name>
</gene>
<dbReference type="Pfam" id="PF21071">
    <property type="entry name" value="LARP1_HEAT"/>
    <property type="match status" value="1"/>
</dbReference>
<evidence type="ECO:0000256" key="2">
    <source>
        <dbReference type="PROSITE-ProRule" id="PRU00332"/>
    </source>
</evidence>
<evidence type="ECO:0000313" key="5">
    <source>
        <dbReference type="EMBL" id="KAK5168257.1"/>
    </source>
</evidence>
<dbReference type="GO" id="GO:0048255">
    <property type="term" value="P:mRNA stabilization"/>
    <property type="evidence" value="ECO:0007669"/>
    <property type="project" value="InterPro"/>
</dbReference>
<feature type="compositionally biased region" description="Low complexity" evidence="3">
    <location>
        <begin position="198"/>
        <end position="215"/>
    </location>
</feature>
<feature type="compositionally biased region" description="Polar residues" evidence="3">
    <location>
        <begin position="949"/>
        <end position="974"/>
    </location>
</feature>